<dbReference type="SUPFAM" id="SSF55486">
    <property type="entry name" value="Metalloproteases ('zincins'), catalytic domain"/>
    <property type="match status" value="1"/>
</dbReference>
<name>A0A6J6EXG1_9ZZZZ</name>
<dbReference type="AlphaFoldDB" id="A0A6J6EXG1"/>
<dbReference type="PANTHER" id="PTHR39420:SF2">
    <property type="entry name" value="HYDROLASE"/>
    <property type="match status" value="1"/>
</dbReference>
<proteinExistence type="predicted"/>
<evidence type="ECO:0000313" key="1">
    <source>
        <dbReference type="EMBL" id="CAB4580019.1"/>
    </source>
</evidence>
<dbReference type="PANTHER" id="PTHR39420">
    <property type="match status" value="1"/>
</dbReference>
<protein>
    <submittedName>
        <fullName evidence="1">Unannotated protein</fullName>
    </submittedName>
</protein>
<gene>
    <name evidence="1" type="ORF">UFOPK1767_00244</name>
</gene>
<organism evidence="1">
    <name type="scientific">freshwater metagenome</name>
    <dbReference type="NCBI Taxonomy" id="449393"/>
    <lineage>
        <taxon>unclassified sequences</taxon>
        <taxon>metagenomes</taxon>
        <taxon>ecological metagenomes</taxon>
    </lineage>
</organism>
<reference evidence="1" key="1">
    <citation type="submission" date="2020-05" db="EMBL/GenBank/DDBJ databases">
        <authorList>
            <person name="Chiriac C."/>
            <person name="Salcher M."/>
            <person name="Ghai R."/>
            <person name="Kavagutti S V."/>
        </authorList>
    </citation>
    <scope>NUCLEOTIDE SEQUENCE</scope>
</reference>
<dbReference type="EMBL" id="CAEZTZ010000017">
    <property type="protein sequence ID" value="CAB4580019.1"/>
    <property type="molecule type" value="Genomic_DNA"/>
</dbReference>
<dbReference type="Pfam" id="PF10103">
    <property type="entry name" value="Zincin_2"/>
    <property type="match status" value="1"/>
</dbReference>
<sequence length="171" mass="18483">MRAAMSDIDLSDAEALRRLVSDGSLIPPKTDDQVIALTRIETLLALIEGWVDVVADNAAHRLPSRHAIAEMVIRNRAVGRPGEKALAGLIGIDARPRRLREAASMWRALDAAVSAEERDSVWAHPDVMPTSDDIDDPAALISRLSGHVAPPDAMDDAIRRLIDEDGTVDGN</sequence>
<dbReference type="InterPro" id="IPR018766">
    <property type="entry name" value="Zinicin_2"/>
</dbReference>
<accession>A0A6J6EXG1</accession>